<evidence type="ECO:0000313" key="2">
    <source>
        <dbReference type="EMBL" id="OGZ55015.1"/>
    </source>
</evidence>
<dbReference type="GO" id="GO:0010038">
    <property type="term" value="P:response to metal ion"/>
    <property type="evidence" value="ECO:0007669"/>
    <property type="project" value="InterPro"/>
</dbReference>
<dbReference type="InterPro" id="IPR015867">
    <property type="entry name" value="N-reg_PII/ATP_PRibTrfase_C"/>
</dbReference>
<proteinExistence type="inferred from homology"/>
<protein>
    <recommendedName>
        <fullName evidence="4">CutA1 divalent ion tolerance protein</fullName>
    </recommendedName>
</protein>
<gene>
    <name evidence="2" type="ORF">A3J04_01670</name>
</gene>
<evidence type="ECO:0000313" key="3">
    <source>
        <dbReference type="Proteomes" id="UP000177954"/>
    </source>
</evidence>
<dbReference type="Pfam" id="PF03091">
    <property type="entry name" value="CutA1"/>
    <property type="match status" value="1"/>
</dbReference>
<reference evidence="2 3" key="1">
    <citation type="journal article" date="2016" name="Nat. Commun.">
        <title>Thousands of microbial genomes shed light on interconnected biogeochemical processes in an aquifer system.</title>
        <authorList>
            <person name="Anantharaman K."/>
            <person name="Brown C.T."/>
            <person name="Hug L.A."/>
            <person name="Sharon I."/>
            <person name="Castelle C.J."/>
            <person name="Probst A.J."/>
            <person name="Thomas B.C."/>
            <person name="Singh A."/>
            <person name="Wilkins M.J."/>
            <person name="Karaoz U."/>
            <person name="Brodie E.L."/>
            <person name="Williams K.H."/>
            <person name="Hubbard S.S."/>
            <person name="Banfield J.F."/>
        </authorList>
    </citation>
    <scope>NUCLEOTIDE SEQUENCE [LARGE SCALE GENOMIC DNA]</scope>
</reference>
<comment type="similarity">
    <text evidence="1">Belongs to the CutA family.</text>
</comment>
<evidence type="ECO:0000256" key="1">
    <source>
        <dbReference type="ARBA" id="ARBA00010169"/>
    </source>
</evidence>
<dbReference type="InterPro" id="IPR004323">
    <property type="entry name" value="Ion_tolerance_CutA"/>
</dbReference>
<dbReference type="Proteomes" id="UP000177954">
    <property type="component" value="Unassembled WGS sequence"/>
</dbReference>
<dbReference type="GO" id="GO:0005507">
    <property type="term" value="F:copper ion binding"/>
    <property type="evidence" value="ECO:0007669"/>
    <property type="project" value="TreeGrafter"/>
</dbReference>
<dbReference type="PANTHER" id="PTHR23419">
    <property type="entry name" value="DIVALENT CATION TOLERANCE CUTA-RELATED"/>
    <property type="match status" value="1"/>
</dbReference>
<dbReference type="SUPFAM" id="SSF54913">
    <property type="entry name" value="GlnB-like"/>
    <property type="match status" value="1"/>
</dbReference>
<dbReference type="InterPro" id="IPR011322">
    <property type="entry name" value="N-reg_PII-like_a/b"/>
</dbReference>
<accession>A0A1G2GXS4</accession>
<name>A0A1G2GXS4_9BACT</name>
<dbReference type="AlphaFoldDB" id="A0A1G2GXS4"/>
<dbReference type="Gene3D" id="3.30.70.120">
    <property type="match status" value="1"/>
</dbReference>
<dbReference type="EMBL" id="MHNZ01000040">
    <property type="protein sequence ID" value="OGZ55015.1"/>
    <property type="molecule type" value="Genomic_DNA"/>
</dbReference>
<comment type="caution">
    <text evidence="2">The sequence shown here is derived from an EMBL/GenBank/DDBJ whole genome shotgun (WGS) entry which is preliminary data.</text>
</comment>
<sequence length="102" mass="11475">MVSLYITCKNREEGEKIADALIEQRAAGCINMFPSQSVWRDDDGSIKRAEEMVLVVKTLESRIPAIEDIVLSVGSYKAPCVASTNVDRINREYKEWLGRVVV</sequence>
<dbReference type="PANTHER" id="PTHR23419:SF8">
    <property type="entry name" value="FI09726P"/>
    <property type="match status" value="1"/>
</dbReference>
<evidence type="ECO:0008006" key="4">
    <source>
        <dbReference type="Google" id="ProtNLM"/>
    </source>
</evidence>
<organism evidence="2 3">
    <name type="scientific">Candidatus Ryanbacteria bacterium RIFCSPLOWO2_02_FULL_47_14</name>
    <dbReference type="NCBI Taxonomy" id="1802129"/>
    <lineage>
        <taxon>Bacteria</taxon>
        <taxon>Candidatus Ryaniibacteriota</taxon>
    </lineage>
</organism>